<dbReference type="WBParaSite" id="SMUV_0000077801-mRNA-1">
    <property type="protein sequence ID" value="SMUV_0000077801-mRNA-1"/>
    <property type="gene ID" value="SMUV_0000077801"/>
</dbReference>
<evidence type="ECO:0000313" key="2">
    <source>
        <dbReference type="Proteomes" id="UP000046393"/>
    </source>
</evidence>
<dbReference type="InterPro" id="IPR017943">
    <property type="entry name" value="Bactericidal_perm-incr_a/b_dom"/>
</dbReference>
<feature type="domain" description="Lipid-binding serum glycoprotein C-terminal" evidence="1">
    <location>
        <begin position="94"/>
        <end position="307"/>
    </location>
</feature>
<keyword evidence="2" id="KW-1185">Reference proteome</keyword>
<accession>A0A0N5A9J7</accession>
<dbReference type="STRING" id="451379.A0A0N5A9J7"/>
<dbReference type="Proteomes" id="UP000046393">
    <property type="component" value="Unplaced"/>
</dbReference>
<proteinExistence type="predicted"/>
<name>A0A0N5A9J7_9BILA</name>
<evidence type="ECO:0000313" key="3">
    <source>
        <dbReference type="WBParaSite" id="SMUV_0000077801-mRNA-1"/>
    </source>
</evidence>
<dbReference type="AlphaFoldDB" id="A0A0N5A9J7"/>
<dbReference type="Pfam" id="PF02886">
    <property type="entry name" value="LBP_BPI_CETP_C"/>
    <property type="match status" value="1"/>
</dbReference>
<protein>
    <submittedName>
        <fullName evidence="3">BPI2 domain-containing protein</fullName>
    </submittedName>
</protein>
<evidence type="ECO:0000259" key="1">
    <source>
        <dbReference type="SMART" id="SM00329"/>
    </source>
</evidence>
<dbReference type="Gene3D" id="3.15.20.10">
    <property type="entry name" value="Bactericidal permeability-increasing protein, domain 2"/>
    <property type="match status" value="1"/>
</dbReference>
<dbReference type="PANTHER" id="PTHR10504">
    <property type="entry name" value="BACTERICIDAL PERMEABILITY-INCREASING BPI PROTEIN-RELATED"/>
    <property type="match status" value="1"/>
</dbReference>
<reference evidence="3" key="1">
    <citation type="submission" date="2017-02" db="UniProtKB">
        <authorList>
            <consortium name="WormBaseParasite"/>
        </authorList>
    </citation>
    <scope>IDENTIFICATION</scope>
</reference>
<dbReference type="GO" id="GO:0005615">
    <property type="term" value="C:extracellular space"/>
    <property type="evidence" value="ECO:0007669"/>
    <property type="project" value="TreeGrafter"/>
</dbReference>
<dbReference type="SMART" id="SM00329">
    <property type="entry name" value="BPI2"/>
    <property type="match status" value="1"/>
</dbReference>
<sequence>MPLKVPLSDIVHNDAITESLRSRRRSYIPNSQMRTIEKHFNLTRMSSLFLDYTITENPTVENGTLKLGCSGEIFANGSEGTPFSPVNVPMPSLQTSSTMLNILLTDFVPNSLLYHGHKTGLFNSRVDPSTPQVGPMMRTSCEGSSGPLFCLGDVFPTLRHYYPNRGIAMAFASRTAPVMIFRNNDKGARDCSLFGINGRATISAIDENGLEKHVGEMYIDIEGTIKIRVVHSIIKCKVALEKVQFTSLTTDVLKQDELDDASFLCRDVMQRMINDLLKDRIPVPIHPLFKLKNLKVLLSILKNLFFIL</sequence>
<dbReference type="SUPFAM" id="SSF55394">
    <property type="entry name" value="Bactericidal permeability-increasing protein, BPI"/>
    <property type="match status" value="1"/>
</dbReference>
<dbReference type="InterPro" id="IPR001124">
    <property type="entry name" value="Lipid-bd_serum_glycop_C"/>
</dbReference>
<dbReference type="GO" id="GO:0008289">
    <property type="term" value="F:lipid binding"/>
    <property type="evidence" value="ECO:0007669"/>
    <property type="project" value="InterPro"/>
</dbReference>
<dbReference type="PANTHER" id="PTHR10504:SF139">
    <property type="entry name" value="BPI2 DOMAIN-CONTAINING PROTEIN"/>
    <property type="match status" value="1"/>
</dbReference>
<organism evidence="2 3">
    <name type="scientific">Syphacia muris</name>
    <dbReference type="NCBI Taxonomy" id="451379"/>
    <lineage>
        <taxon>Eukaryota</taxon>
        <taxon>Metazoa</taxon>
        <taxon>Ecdysozoa</taxon>
        <taxon>Nematoda</taxon>
        <taxon>Chromadorea</taxon>
        <taxon>Rhabditida</taxon>
        <taxon>Spirurina</taxon>
        <taxon>Oxyuridomorpha</taxon>
        <taxon>Oxyuroidea</taxon>
        <taxon>Oxyuridae</taxon>
        <taxon>Syphacia</taxon>
    </lineage>
</organism>
<dbReference type="InterPro" id="IPR032942">
    <property type="entry name" value="BPI/LBP/Plunc"/>
</dbReference>